<keyword evidence="5 6" id="KW-0472">Membrane</keyword>
<sequence length="321" mass="36629">MSATTISFIIINTIGTGLGTFVNLFLCYVAVFHSPPIIKTYSILIINTTLTNIGVCVTGFLLQERIIQARFSLFYISYGPCTLIGERFCFNVFGAYLHFHTYALWLIFLSFAYRFYVMIQKEPSRRALQFSIFLVYIPSMTQFLAMIFQEMDLIEVRESLSSKFPQYNLAGLTVTGAVDIITFAPLYTLIHMTVISIPLAIGIQILRRKIISVLVLKGVDLTTRSRNLHAQLLKTLTFQATVPLIYFLDVFLFFLTHICNHPILEFSIIIPSLFVPILTPLSSLYYVTPYRNFVRKLLIRVRPKLQTVGSRSILQVTSLVD</sequence>
<dbReference type="EMBL" id="HE601481">
    <property type="protein sequence ID" value="CAP37059.2"/>
    <property type="molecule type" value="Genomic_DNA"/>
</dbReference>
<feature type="transmembrane region" description="Helical" evidence="6">
    <location>
        <begin position="7"/>
        <end position="31"/>
    </location>
</feature>
<dbReference type="GO" id="GO:0016020">
    <property type="term" value="C:membrane"/>
    <property type="evidence" value="ECO:0007669"/>
    <property type="project" value="UniProtKB-SubCell"/>
</dbReference>
<feature type="transmembrane region" description="Helical" evidence="6">
    <location>
        <begin position="43"/>
        <end position="62"/>
    </location>
</feature>
<keyword evidence="4 6" id="KW-1133">Transmembrane helix</keyword>
<feature type="transmembrane region" description="Helical" evidence="6">
    <location>
        <begin position="128"/>
        <end position="149"/>
    </location>
</feature>
<evidence type="ECO:0000313" key="8">
    <source>
        <dbReference type="Proteomes" id="UP000008549"/>
    </source>
</evidence>
<dbReference type="InterPro" id="IPR019421">
    <property type="entry name" value="7TM_GPCR_serpentine_rcpt_Srd"/>
</dbReference>
<accession>A8XWP0</accession>
<dbReference type="Pfam" id="PF10317">
    <property type="entry name" value="7TM_GPCR_Srd"/>
    <property type="match status" value="1"/>
</dbReference>
<name>A8XWP0_CAEBR</name>
<evidence type="ECO:0000256" key="5">
    <source>
        <dbReference type="ARBA" id="ARBA00023136"/>
    </source>
</evidence>
<keyword evidence="8" id="KW-1185">Reference proteome</keyword>
<reference evidence="7 8" key="1">
    <citation type="journal article" date="2003" name="PLoS Biol.">
        <title>The genome sequence of Caenorhabditis briggsae: a platform for comparative genomics.</title>
        <authorList>
            <person name="Stein L.D."/>
            <person name="Bao Z."/>
            <person name="Blasiar D."/>
            <person name="Blumenthal T."/>
            <person name="Brent M.R."/>
            <person name="Chen N."/>
            <person name="Chinwalla A."/>
            <person name="Clarke L."/>
            <person name="Clee C."/>
            <person name="Coghlan A."/>
            <person name="Coulson A."/>
            <person name="D'Eustachio P."/>
            <person name="Fitch D.H."/>
            <person name="Fulton L.A."/>
            <person name="Fulton R.E."/>
            <person name="Griffiths-Jones S."/>
            <person name="Harris T.W."/>
            <person name="Hillier L.W."/>
            <person name="Kamath R."/>
            <person name="Kuwabara P.E."/>
            <person name="Mardis E.R."/>
            <person name="Marra M.A."/>
            <person name="Miner T.L."/>
            <person name="Minx P."/>
            <person name="Mullikin J.C."/>
            <person name="Plumb R.W."/>
            <person name="Rogers J."/>
            <person name="Schein J.E."/>
            <person name="Sohrmann M."/>
            <person name="Spieth J."/>
            <person name="Stajich J.E."/>
            <person name="Wei C."/>
            <person name="Willey D."/>
            <person name="Wilson R.K."/>
            <person name="Durbin R."/>
            <person name="Waterston R.H."/>
        </authorList>
    </citation>
    <scope>NUCLEOTIDE SEQUENCE [LARGE SCALE GENOMIC DNA]</scope>
    <source>
        <strain evidence="7 8">AF16</strain>
    </source>
</reference>
<proteinExistence type="inferred from homology"/>
<evidence type="ECO:0000313" key="9">
    <source>
        <dbReference type="WormBase" id="CBG19893"/>
    </source>
</evidence>
<dbReference type="InterPro" id="IPR050920">
    <property type="entry name" value="Nematode_rcpt-like_delta"/>
</dbReference>
<evidence type="ECO:0000256" key="1">
    <source>
        <dbReference type="ARBA" id="ARBA00004141"/>
    </source>
</evidence>
<reference evidence="7 8" key="2">
    <citation type="journal article" date="2011" name="PLoS Genet.">
        <title>Caenorhabditis briggsae recombinant inbred line genotypes reveal inter-strain incompatibility and the evolution of recombination.</title>
        <authorList>
            <person name="Ross J.A."/>
            <person name="Koboldt D.C."/>
            <person name="Staisch J.E."/>
            <person name="Chamberlin H.M."/>
            <person name="Gupta B.P."/>
            <person name="Miller R.D."/>
            <person name="Baird S.E."/>
            <person name="Haag E.S."/>
        </authorList>
    </citation>
    <scope>NUCLEOTIDE SEQUENCE [LARGE SCALE GENOMIC DNA]</scope>
    <source>
        <strain evidence="7 8">AF16</strain>
    </source>
</reference>
<dbReference type="OMA" id="FFLTHIW"/>
<evidence type="ECO:0000256" key="4">
    <source>
        <dbReference type="ARBA" id="ARBA00022989"/>
    </source>
</evidence>
<evidence type="ECO:0000256" key="2">
    <source>
        <dbReference type="ARBA" id="ARBA00009166"/>
    </source>
</evidence>
<organism evidence="7 8">
    <name type="scientific">Caenorhabditis briggsae</name>
    <dbReference type="NCBI Taxonomy" id="6238"/>
    <lineage>
        <taxon>Eukaryota</taxon>
        <taxon>Metazoa</taxon>
        <taxon>Ecdysozoa</taxon>
        <taxon>Nematoda</taxon>
        <taxon>Chromadorea</taxon>
        <taxon>Rhabditida</taxon>
        <taxon>Rhabditina</taxon>
        <taxon>Rhabditomorpha</taxon>
        <taxon>Rhabditoidea</taxon>
        <taxon>Rhabditidae</taxon>
        <taxon>Peloderinae</taxon>
        <taxon>Caenorhabditis</taxon>
    </lineage>
</organism>
<dbReference type="SUPFAM" id="SSF81321">
    <property type="entry name" value="Family A G protein-coupled receptor-like"/>
    <property type="match status" value="1"/>
</dbReference>
<dbReference type="eggNOG" id="ENOG502T35I">
    <property type="taxonomic scope" value="Eukaryota"/>
</dbReference>
<dbReference type="AlphaFoldDB" id="A8XWP0"/>
<dbReference type="WormBase" id="CBG19893">
    <property type="protein sequence ID" value="CBP25595"/>
    <property type="gene ID" value="WBGene00039030"/>
    <property type="gene designation" value="Cbr-srd-8"/>
</dbReference>
<keyword evidence="3 6" id="KW-0812">Transmembrane</keyword>
<dbReference type="InParanoid" id="A8XWP0"/>
<gene>
    <name evidence="9" type="primary">srd-8</name>
    <name evidence="7" type="synonym">Cbr-srd-8</name>
    <name evidence="9" type="ORF">CBG19893</name>
    <name evidence="7" type="ORF">CBG_19893</name>
</gene>
<feature type="transmembrane region" description="Helical" evidence="6">
    <location>
        <begin position="99"/>
        <end position="116"/>
    </location>
</feature>
<feature type="transmembrane region" description="Helical" evidence="6">
    <location>
        <begin position="236"/>
        <end position="256"/>
    </location>
</feature>
<evidence type="ECO:0000256" key="6">
    <source>
        <dbReference type="SAM" id="Phobius"/>
    </source>
</evidence>
<dbReference type="Proteomes" id="UP000008549">
    <property type="component" value="Unassembled WGS sequence"/>
</dbReference>
<evidence type="ECO:0000313" key="7">
    <source>
        <dbReference type="EMBL" id="CAP37059.2"/>
    </source>
</evidence>
<dbReference type="FunCoup" id="A8XWP0">
    <property type="interactions" value="9"/>
</dbReference>
<comment type="similarity">
    <text evidence="2">Belongs to the nematode receptor-like protein srd family.</text>
</comment>
<comment type="subcellular location">
    <subcellularLocation>
        <location evidence="1">Membrane</location>
        <topology evidence="1">Multi-pass membrane protein</topology>
    </subcellularLocation>
</comment>
<dbReference type="STRING" id="6238.A8XWP0"/>
<dbReference type="PANTHER" id="PTHR22945">
    <property type="entry name" value="SERPENTINE RECEPTOR, CLASS D DELTA"/>
    <property type="match status" value="1"/>
</dbReference>
<dbReference type="PANTHER" id="PTHR22945:SF21">
    <property type="entry name" value="SERPENTINE RECEPTOR, CLASS D (DELTA)-RELATED"/>
    <property type="match status" value="1"/>
</dbReference>
<feature type="transmembrane region" description="Helical" evidence="6">
    <location>
        <begin position="268"/>
        <end position="287"/>
    </location>
</feature>
<protein>
    <submittedName>
        <fullName evidence="7">Protein CBR-SRD-8</fullName>
    </submittedName>
</protein>
<evidence type="ECO:0000256" key="3">
    <source>
        <dbReference type="ARBA" id="ARBA00022692"/>
    </source>
</evidence>
<dbReference type="HOGENOM" id="CLU_057924_3_0_1"/>
<feature type="transmembrane region" description="Helical" evidence="6">
    <location>
        <begin position="169"/>
        <end position="201"/>
    </location>
</feature>